<dbReference type="PIRSF" id="PIRSF016838">
    <property type="entry name" value="PafC"/>
    <property type="match status" value="1"/>
</dbReference>
<dbReference type="SUPFAM" id="SSF46785">
    <property type="entry name" value="Winged helix' DNA-binding domain"/>
    <property type="match status" value="1"/>
</dbReference>
<evidence type="ECO:0000256" key="1">
    <source>
        <dbReference type="ARBA" id="ARBA00023015"/>
    </source>
</evidence>
<dbReference type="Pfam" id="PF13280">
    <property type="entry name" value="WYL"/>
    <property type="match status" value="1"/>
</dbReference>
<dbReference type="PROSITE" id="PS51000">
    <property type="entry name" value="HTH_DEOR_2"/>
    <property type="match status" value="1"/>
</dbReference>
<dbReference type="PROSITE" id="PS52050">
    <property type="entry name" value="WYL"/>
    <property type="match status" value="1"/>
</dbReference>
<dbReference type="PANTHER" id="PTHR34580:SF3">
    <property type="entry name" value="PROTEIN PAFB"/>
    <property type="match status" value="1"/>
</dbReference>
<sequence>MLETSARLLRLLSLLQTPRDWTGAELAERLEVSTRTVRNDVERLRNLGYPVHGTRGSVGGYRLGAGAALPPLLLDDEEAVAVAISLRTAAGSLTGVEETALRALTKLEQVLPSRLRRRVRALSTYAVRAPTDSEGPRVSGETLSLLAAACRDHERLRFDYTGHDGTTSRRVAEPYRLVNWGRRWYLVAWDCDRGDWRTFRVDRMEPKIPSGPRFTPRELPEEVTDRVRRGVSAAAWRHHAEVTVHAPADVVRERINPAVGAVEAIDATRCVLHTGADTVQSIAVHLGLLDLDFTVTGPPELVERLRVLSRRYRKAVS</sequence>
<dbReference type="RefSeq" id="WP_027933688.1">
    <property type="nucleotide sequence ID" value="NZ_CBDRCU010000029.1"/>
</dbReference>
<dbReference type="InterPro" id="IPR028349">
    <property type="entry name" value="PafC-like"/>
</dbReference>
<dbReference type="GO" id="GO:0003700">
    <property type="term" value="F:DNA-binding transcription factor activity"/>
    <property type="evidence" value="ECO:0007669"/>
    <property type="project" value="InterPro"/>
</dbReference>
<evidence type="ECO:0000313" key="6">
    <source>
        <dbReference type="Proteomes" id="UP000274843"/>
    </source>
</evidence>
<dbReference type="GeneID" id="301845415"/>
<dbReference type="AlphaFoldDB" id="A0A3N2H0R3"/>
<keyword evidence="6" id="KW-1185">Reference proteome</keyword>
<dbReference type="EMBL" id="RKHY01000001">
    <property type="protein sequence ID" value="ROS41705.1"/>
    <property type="molecule type" value="Genomic_DNA"/>
</dbReference>
<dbReference type="InterPro" id="IPR051534">
    <property type="entry name" value="CBASS_pafABC_assoc_protein"/>
</dbReference>
<dbReference type="GO" id="GO:0003677">
    <property type="term" value="F:DNA binding"/>
    <property type="evidence" value="ECO:0007669"/>
    <property type="project" value="UniProtKB-KW"/>
</dbReference>
<evidence type="ECO:0000259" key="4">
    <source>
        <dbReference type="PROSITE" id="PS51000"/>
    </source>
</evidence>
<dbReference type="InterPro" id="IPR036388">
    <property type="entry name" value="WH-like_DNA-bd_sf"/>
</dbReference>
<protein>
    <submittedName>
        <fullName evidence="5">Putative DNA-binding transcriptional regulator YafY</fullName>
    </submittedName>
</protein>
<keyword evidence="2 5" id="KW-0238">DNA-binding</keyword>
<dbReference type="Proteomes" id="UP000274843">
    <property type="component" value="Unassembled WGS sequence"/>
</dbReference>
<keyword evidence="3" id="KW-0804">Transcription</keyword>
<dbReference type="PROSITE" id="PS00894">
    <property type="entry name" value="HTH_DEOR_1"/>
    <property type="match status" value="1"/>
</dbReference>
<dbReference type="InterPro" id="IPR036390">
    <property type="entry name" value="WH_DNA-bd_sf"/>
</dbReference>
<gene>
    <name evidence="5" type="ORF">EDD35_4075</name>
</gene>
<keyword evidence="1" id="KW-0805">Transcription regulation</keyword>
<name>A0A3N2H0R3_9PSEU</name>
<evidence type="ECO:0000256" key="2">
    <source>
        <dbReference type="ARBA" id="ARBA00023125"/>
    </source>
</evidence>
<dbReference type="InterPro" id="IPR026881">
    <property type="entry name" value="WYL_dom"/>
</dbReference>
<evidence type="ECO:0000313" key="5">
    <source>
        <dbReference type="EMBL" id="ROS41705.1"/>
    </source>
</evidence>
<dbReference type="Gene3D" id="1.10.10.10">
    <property type="entry name" value="Winged helix-like DNA-binding domain superfamily/Winged helix DNA-binding domain"/>
    <property type="match status" value="1"/>
</dbReference>
<comment type="caution">
    <text evidence="5">The sequence shown here is derived from an EMBL/GenBank/DDBJ whole genome shotgun (WGS) entry which is preliminary data.</text>
</comment>
<accession>A0A3N2H0R3</accession>
<dbReference type="Pfam" id="PF08279">
    <property type="entry name" value="HTH_11"/>
    <property type="match status" value="1"/>
</dbReference>
<proteinExistence type="predicted"/>
<dbReference type="InterPro" id="IPR013196">
    <property type="entry name" value="HTH_11"/>
</dbReference>
<dbReference type="InterPro" id="IPR018356">
    <property type="entry name" value="Tscrpt_reg_HTH_DeoR_CS"/>
</dbReference>
<organism evidence="5 6">
    <name type="scientific">Amycolatopsis thermoflava</name>
    <dbReference type="NCBI Taxonomy" id="84480"/>
    <lineage>
        <taxon>Bacteria</taxon>
        <taxon>Bacillati</taxon>
        <taxon>Actinomycetota</taxon>
        <taxon>Actinomycetes</taxon>
        <taxon>Pseudonocardiales</taxon>
        <taxon>Pseudonocardiaceae</taxon>
        <taxon>Amycolatopsis</taxon>
        <taxon>Amycolatopsis methanolica group</taxon>
    </lineage>
</organism>
<reference evidence="5 6" key="1">
    <citation type="submission" date="2018-11" db="EMBL/GenBank/DDBJ databases">
        <title>Sequencing the genomes of 1000 actinobacteria strains.</title>
        <authorList>
            <person name="Klenk H.-P."/>
        </authorList>
    </citation>
    <scope>NUCLEOTIDE SEQUENCE [LARGE SCALE GENOMIC DNA]</scope>
    <source>
        <strain evidence="5 6">DSM 44348</strain>
    </source>
</reference>
<feature type="domain" description="HTH deoR-type" evidence="4">
    <location>
        <begin position="4"/>
        <end position="59"/>
    </location>
</feature>
<dbReference type="PANTHER" id="PTHR34580">
    <property type="match status" value="1"/>
</dbReference>
<evidence type="ECO:0000256" key="3">
    <source>
        <dbReference type="ARBA" id="ARBA00023163"/>
    </source>
</evidence>
<dbReference type="InterPro" id="IPR001034">
    <property type="entry name" value="DeoR_HTH"/>
</dbReference>